<reference evidence="1 2" key="1">
    <citation type="journal article" date="2016" name="Nat. Commun.">
        <title>Thousands of microbial genomes shed light on interconnected biogeochemical processes in an aquifer system.</title>
        <authorList>
            <person name="Anantharaman K."/>
            <person name="Brown C.T."/>
            <person name="Hug L.A."/>
            <person name="Sharon I."/>
            <person name="Castelle C.J."/>
            <person name="Probst A.J."/>
            <person name="Thomas B.C."/>
            <person name="Singh A."/>
            <person name="Wilkins M.J."/>
            <person name="Karaoz U."/>
            <person name="Brodie E.L."/>
            <person name="Williams K.H."/>
            <person name="Hubbard S.S."/>
            <person name="Banfield J.F."/>
        </authorList>
    </citation>
    <scope>NUCLEOTIDE SEQUENCE [LARGE SCALE GENOMIC DNA]</scope>
</reference>
<name>A0A1G2G6Q1_9BACT</name>
<dbReference type="Proteomes" id="UP000177785">
    <property type="component" value="Unassembled WGS sequence"/>
</dbReference>
<protein>
    <submittedName>
        <fullName evidence="1">Uncharacterized protein</fullName>
    </submittedName>
</protein>
<gene>
    <name evidence="1" type="ORF">A2756_00835</name>
</gene>
<evidence type="ECO:0000313" key="1">
    <source>
        <dbReference type="EMBL" id="OGZ45548.1"/>
    </source>
</evidence>
<dbReference type="AlphaFoldDB" id="A0A1G2G6Q1"/>
<dbReference type="EMBL" id="MHNL01000006">
    <property type="protein sequence ID" value="OGZ45548.1"/>
    <property type="molecule type" value="Genomic_DNA"/>
</dbReference>
<organism evidence="1 2">
    <name type="scientific">Candidatus Ryanbacteria bacterium RIFCSPHIGHO2_01_FULL_48_27</name>
    <dbReference type="NCBI Taxonomy" id="1802115"/>
    <lineage>
        <taxon>Bacteria</taxon>
        <taxon>Candidatus Ryaniibacteriota</taxon>
    </lineage>
</organism>
<accession>A0A1G2G6Q1</accession>
<comment type="caution">
    <text evidence="1">The sequence shown here is derived from an EMBL/GenBank/DDBJ whole genome shotgun (WGS) entry which is preliminary data.</text>
</comment>
<evidence type="ECO:0000313" key="2">
    <source>
        <dbReference type="Proteomes" id="UP000177785"/>
    </source>
</evidence>
<sequence length="104" mass="11939">MSIITGDDPSVRETYGEVLKTLETCRKFGSKRHLAVGLAPHITRIRLLWRKAHPAYADPQVFFLPVEGPWEYWLWETAMLCLYLVAPPGSRAQKFLLDLGRRKG</sequence>
<proteinExistence type="predicted"/>